<dbReference type="Proteomes" id="UP001172083">
    <property type="component" value="Unassembled WGS sequence"/>
</dbReference>
<organism evidence="2 3">
    <name type="scientific">Agaribacillus aureus</name>
    <dbReference type="NCBI Taxonomy" id="3051825"/>
    <lineage>
        <taxon>Bacteria</taxon>
        <taxon>Pseudomonadati</taxon>
        <taxon>Bacteroidota</taxon>
        <taxon>Cytophagia</taxon>
        <taxon>Cytophagales</taxon>
        <taxon>Splendidivirgaceae</taxon>
        <taxon>Agaribacillus</taxon>
    </lineage>
</organism>
<sequence>MGYMGFGMRKEVYTRKPKPAFKKIKKIYGKHLDLPKSSLQLTPAKTGAYRQKKSVHLVDTAAFKIFIFLILVGGVLLIMHFLGSI</sequence>
<evidence type="ECO:0000313" key="2">
    <source>
        <dbReference type="EMBL" id="MDN5211306.1"/>
    </source>
</evidence>
<dbReference type="EMBL" id="JAUJEB010000001">
    <property type="protein sequence ID" value="MDN5211306.1"/>
    <property type="molecule type" value="Genomic_DNA"/>
</dbReference>
<evidence type="ECO:0000256" key="1">
    <source>
        <dbReference type="SAM" id="Phobius"/>
    </source>
</evidence>
<accession>A0ABT8L213</accession>
<feature type="transmembrane region" description="Helical" evidence="1">
    <location>
        <begin position="61"/>
        <end position="82"/>
    </location>
</feature>
<keyword evidence="1" id="KW-1133">Transmembrane helix</keyword>
<dbReference type="RefSeq" id="WP_346756641.1">
    <property type="nucleotide sequence ID" value="NZ_JAUJEB010000001.1"/>
</dbReference>
<gene>
    <name evidence="2" type="ORF">QQ020_04565</name>
</gene>
<evidence type="ECO:0000313" key="3">
    <source>
        <dbReference type="Proteomes" id="UP001172083"/>
    </source>
</evidence>
<proteinExistence type="predicted"/>
<keyword evidence="1" id="KW-0472">Membrane</keyword>
<keyword evidence="1" id="KW-0812">Transmembrane</keyword>
<name>A0ABT8L213_9BACT</name>
<keyword evidence="3" id="KW-1185">Reference proteome</keyword>
<reference evidence="2" key="1">
    <citation type="submission" date="2023-06" db="EMBL/GenBank/DDBJ databases">
        <title>Genomic of Agaribacillus aureum.</title>
        <authorList>
            <person name="Wang G."/>
        </authorList>
    </citation>
    <scope>NUCLEOTIDE SEQUENCE</scope>
    <source>
        <strain evidence="2">BMA12</strain>
    </source>
</reference>
<protein>
    <submittedName>
        <fullName evidence="2">Uncharacterized protein</fullName>
    </submittedName>
</protein>
<comment type="caution">
    <text evidence="2">The sequence shown here is derived from an EMBL/GenBank/DDBJ whole genome shotgun (WGS) entry which is preliminary data.</text>
</comment>